<keyword evidence="15" id="KW-0460">Magnesium</keyword>
<keyword evidence="12 15" id="KW-0067">ATP-binding</keyword>
<dbReference type="PANTHER" id="PTHR21403:SF8">
    <property type="entry name" value="ATP PHOSPHORIBOSYLTRANSFERASE"/>
    <property type="match status" value="1"/>
</dbReference>
<dbReference type="AlphaFoldDB" id="A0A1G1UXF4"/>
<evidence type="ECO:0000259" key="17">
    <source>
        <dbReference type="Pfam" id="PF08029"/>
    </source>
</evidence>
<dbReference type="SUPFAM" id="SSF53850">
    <property type="entry name" value="Periplasmic binding protein-like II"/>
    <property type="match status" value="1"/>
</dbReference>
<evidence type="ECO:0000256" key="2">
    <source>
        <dbReference type="ARBA" id="ARBA00004496"/>
    </source>
</evidence>
<comment type="cofactor">
    <cofactor evidence="15">
        <name>Mg(2+)</name>
        <dbReference type="ChEBI" id="CHEBI:18420"/>
    </cofactor>
</comment>
<dbReference type="InterPro" id="IPR013820">
    <property type="entry name" value="ATP_PRibTrfase_cat"/>
</dbReference>
<evidence type="ECO:0000313" key="19">
    <source>
        <dbReference type="Proteomes" id="UP000177967"/>
    </source>
</evidence>
<comment type="catalytic activity">
    <reaction evidence="1 15">
        <text>1-(5-phospho-beta-D-ribosyl)-ATP + diphosphate = 5-phospho-alpha-D-ribose 1-diphosphate + ATP</text>
        <dbReference type="Rhea" id="RHEA:18473"/>
        <dbReference type="ChEBI" id="CHEBI:30616"/>
        <dbReference type="ChEBI" id="CHEBI:33019"/>
        <dbReference type="ChEBI" id="CHEBI:58017"/>
        <dbReference type="ChEBI" id="CHEBI:73183"/>
        <dbReference type="EC" id="2.4.2.17"/>
    </reaction>
</comment>
<dbReference type="GO" id="GO:0000105">
    <property type="term" value="P:L-histidine biosynthetic process"/>
    <property type="evidence" value="ECO:0007669"/>
    <property type="project" value="UniProtKB-UniRule"/>
</dbReference>
<dbReference type="GO" id="GO:0000287">
    <property type="term" value="F:magnesium ion binding"/>
    <property type="evidence" value="ECO:0007669"/>
    <property type="project" value="UniProtKB-UniRule"/>
</dbReference>
<evidence type="ECO:0000256" key="12">
    <source>
        <dbReference type="ARBA" id="ARBA00022840"/>
    </source>
</evidence>
<evidence type="ECO:0000256" key="5">
    <source>
        <dbReference type="ARBA" id="ARBA00011946"/>
    </source>
</evidence>
<comment type="subcellular location">
    <subcellularLocation>
        <location evidence="2 15">Cytoplasm</location>
    </subcellularLocation>
</comment>
<evidence type="ECO:0000259" key="16">
    <source>
        <dbReference type="Pfam" id="PF01634"/>
    </source>
</evidence>
<dbReference type="UniPathway" id="UPA00031">
    <property type="reaction ID" value="UER00006"/>
</dbReference>
<evidence type="ECO:0000256" key="7">
    <source>
        <dbReference type="ARBA" id="ARBA00022490"/>
    </source>
</evidence>
<evidence type="ECO:0000256" key="15">
    <source>
        <dbReference type="HAMAP-Rule" id="MF_00079"/>
    </source>
</evidence>
<keyword evidence="15" id="KW-0479">Metal-binding</keyword>
<comment type="activity regulation">
    <text evidence="15">Feedback inhibited by histidine.</text>
</comment>
<comment type="function">
    <text evidence="14 15">Catalyzes the condensation of ATP and 5-phosphoribose 1-diphosphate to form N'-(5'-phosphoribosyl)-ATP (PR-ATP). Has a crucial role in the pathway because the rate of histidine biosynthesis seems to be controlled primarily by regulation of HisG enzymatic activity.</text>
</comment>
<dbReference type="Gene3D" id="3.40.190.10">
    <property type="entry name" value="Periplasmic binding protein-like II"/>
    <property type="match status" value="2"/>
</dbReference>
<dbReference type="EC" id="2.4.2.17" evidence="5 15"/>
<keyword evidence="7 15" id="KW-0963">Cytoplasm</keyword>
<evidence type="ECO:0000256" key="4">
    <source>
        <dbReference type="ARBA" id="ARBA00007955"/>
    </source>
</evidence>
<comment type="pathway">
    <text evidence="3 15">Amino-acid biosynthesis; L-histidine biosynthesis; L-histidine from 5-phospho-alpha-D-ribose 1-diphosphate: step 1/9.</text>
</comment>
<evidence type="ECO:0000256" key="1">
    <source>
        <dbReference type="ARBA" id="ARBA00000915"/>
    </source>
</evidence>
<dbReference type="Pfam" id="PF01634">
    <property type="entry name" value="HisG"/>
    <property type="match status" value="1"/>
</dbReference>
<evidence type="ECO:0000256" key="14">
    <source>
        <dbReference type="ARBA" id="ARBA00024861"/>
    </source>
</evidence>
<keyword evidence="11 15" id="KW-0547">Nucleotide-binding</keyword>
<keyword evidence="9 15" id="KW-0328">Glycosyltransferase</keyword>
<dbReference type="InterPro" id="IPR013115">
    <property type="entry name" value="HisG_C"/>
</dbReference>
<sequence length="290" mass="32205">MNVLKESNLKLAIQKDGRLTEDTLFLLHSVGLNFESYRNKLFVPCRNFPIDILYVRDDDITGYVASGAADMGIVGQNMVFESKLRVKKLLNLRFGFCSLAIAIPEDSHIKTVKDLKGKIIATSYPKSTKEFFKKNKIDMQVIKISGSVEIAPALGVSEAISDIVATGSTLATNGLRVIEKISDSEAVLIATPKKLDTKKEQLKKQITGRIRTVLSARNYKLVSFQLPKAQIARVKKLIPALKGSLDFEPEQPYINIQVPIKEEVLWETLEKVKSSGATKIIVSSIENIIN</sequence>
<evidence type="ECO:0000256" key="9">
    <source>
        <dbReference type="ARBA" id="ARBA00022676"/>
    </source>
</evidence>
<keyword evidence="10 15" id="KW-0808">Transferase</keyword>
<dbReference type="InterPro" id="IPR011322">
    <property type="entry name" value="N-reg_PII-like_a/b"/>
</dbReference>
<organism evidence="18 19">
    <name type="scientific">Candidatus Blackburnbacteria bacterium RIFCSPHIGHO2_01_FULL_43_15b</name>
    <dbReference type="NCBI Taxonomy" id="1797513"/>
    <lineage>
        <taxon>Bacteria</taxon>
        <taxon>Candidatus Blackburniibacteriota</taxon>
    </lineage>
</organism>
<dbReference type="NCBIfam" id="TIGR03455">
    <property type="entry name" value="HisG_C-term"/>
    <property type="match status" value="1"/>
</dbReference>
<dbReference type="GO" id="GO:0005737">
    <property type="term" value="C:cytoplasm"/>
    <property type="evidence" value="ECO:0007669"/>
    <property type="project" value="UniProtKB-SubCell"/>
</dbReference>
<feature type="domain" description="ATP phosphoribosyltransferase catalytic" evidence="16">
    <location>
        <begin position="56"/>
        <end position="209"/>
    </location>
</feature>
<name>A0A1G1UXF4_9BACT</name>
<reference evidence="18 19" key="1">
    <citation type="journal article" date="2016" name="Nat. Commun.">
        <title>Thousands of microbial genomes shed light on interconnected biogeochemical processes in an aquifer system.</title>
        <authorList>
            <person name="Anantharaman K."/>
            <person name="Brown C.T."/>
            <person name="Hug L.A."/>
            <person name="Sharon I."/>
            <person name="Castelle C.J."/>
            <person name="Probst A.J."/>
            <person name="Thomas B.C."/>
            <person name="Singh A."/>
            <person name="Wilkins M.J."/>
            <person name="Karaoz U."/>
            <person name="Brodie E.L."/>
            <person name="Williams K.H."/>
            <person name="Hubbard S.S."/>
            <person name="Banfield J.F."/>
        </authorList>
    </citation>
    <scope>NUCLEOTIDE SEQUENCE [LARGE SCALE GENOMIC DNA]</scope>
</reference>
<dbReference type="STRING" id="1797513.A2782_01425"/>
<gene>
    <name evidence="15" type="primary">hisG</name>
    <name evidence="18" type="ORF">A2782_01425</name>
</gene>
<evidence type="ECO:0000256" key="13">
    <source>
        <dbReference type="ARBA" id="ARBA00023102"/>
    </source>
</evidence>
<evidence type="ECO:0000313" key="18">
    <source>
        <dbReference type="EMBL" id="OGY07785.1"/>
    </source>
</evidence>
<dbReference type="PROSITE" id="PS01316">
    <property type="entry name" value="ATP_P_PHORIBOSYLTR"/>
    <property type="match status" value="1"/>
</dbReference>
<dbReference type="Gene3D" id="3.30.70.120">
    <property type="match status" value="1"/>
</dbReference>
<dbReference type="GO" id="GO:0003879">
    <property type="term" value="F:ATP phosphoribosyltransferase activity"/>
    <property type="evidence" value="ECO:0007669"/>
    <property type="project" value="UniProtKB-UniRule"/>
</dbReference>
<dbReference type="Proteomes" id="UP000177967">
    <property type="component" value="Unassembled WGS sequence"/>
</dbReference>
<dbReference type="InterPro" id="IPR020621">
    <property type="entry name" value="ATP-PRT_HisG_long"/>
</dbReference>
<dbReference type="FunFam" id="3.40.190.10:FF:000008">
    <property type="entry name" value="ATP phosphoribosyltransferase"/>
    <property type="match status" value="1"/>
</dbReference>
<feature type="domain" description="Histidine biosynthesis HisG C-terminal" evidence="17">
    <location>
        <begin position="216"/>
        <end position="287"/>
    </location>
</feature>
<comment type="caution">
    <text evidence="18">The sequence shown here is derived from an EMBL/GenBank/DDBJ whole genome shotgun (WGS) entry which is preliminary data.</text>
</comment>
<dbReference type="Pfam" id="PF08029">
    <property type="entry name" value="HisG_C"/>
    <property type="match status" value="1"/>
</dbReference>
<protein>
    <recommendedName>
        <fullName evidence="6 15">ATP phosphoribosyltransferase</fullName>
        <shortName evidence="15">ATP-PRT</shortName>
        <shortName evidence="15">ATP-PRTase</shortName>
        <ecNumber evidence="5 15">2.4.2.17</ecNumber>
    </recommendedName>
</protein>
<evidence type="ECO:0000256" key="3">
    <source>
        <dbReference type="ARBA" id="ARBA00004667"/>
    </source>
</evidence>
<dbReference type="EMBL" id="MHBW01000035">
    <property type="protein sequence ID" value="OGY07785.1"/>
    <property type="molecule type" value="Genomic_DNA"/>
</dbReference>
<accession>A0A1G1UXF4</accession>
<evidence type="ECO:0000256" key="6">
    <source>
        <dbReference type="ARBA" id="ARBA00020998"/>
    </source>
</evidence>
<dbReference type="NCBIfam" id="TIGR00070">
    <property type="entry name" value="hisG"/>
    <property type="match status" value="1"/>
</dbReference>
<evidence type="ECO:0000256" key="10">
    <source>
        <dbReference type="ARBA" id="ARBA00022679"/>
    </source>
</evidence>
<dbReference type="InterPro" id="IPR018198">
    <property type="entry name" value="ATP_PRibTrfase_CS"/>
</dbReference>
<keyword evidence="13 15" id="KW-0368">Histidine biosynthesis</keyword>
<keyword evidence="8 15" id="KW-0028">Amino-acid biosynthesis</keyword>
<comment type="similarity">
    <text evidence="4 15">Belongs to the ATP phosphoribosyltransferase family. Long subfamily.</text>
</comment>
<dbReference type="GO" id="GO:0005524">
    <property type="term" value="F:ATP binding"/>
    <property type="evidence" value="ECO:0007669"/>
    <property type="project" value="UniProtKB-KW"/>
</dbReference>
<evidence type="ECO:0000256" key="8">
    <source>
        <dbReference type="ARBA" id="ARBA00022605"/>
    </source>
</evidence>
<dbReference type="InterPro" id="IPR001348">
    <property type="entry name" value="ATP_PRibTrfase_HisG"/>
</dbReference>
<evidence type="ECO:0000256" key="11">
    <source>
        <dbReference type="ARBA" id="ARBA00022741"/>
    </source>
</evidence>
<dbReference type="SUPFAM" id="SSF54913">
    <property type="entry name" value="GlnB-like"/>
    <property type="match status" value="1"/>
</dbReference>
<dbReference type="HAMAP" id="MF_00079">
    <property type="entry name" value="HisG_Long"/>
    <property type="match status" value="1"/>
</dbReference>
<proteinExistence type="inferred from homology"/>
<dbReference type="PANTHER" id="PTHR21403">
    <property type="entry name" value="ATP PHOSPHORIBOSYLTRANSFERASE ATP-PRTASE"/>
    <property type="match status" value="1"/>
</dbReference>
<dbReference type="InterPro" id="IPR015867">
    <property type="entry name" value="N-reg_PII/ATP_PRibTrfase_C"/>
</dbReference>